<proteinExistence type="predicted"/>
<evidence type="ECO:0008006" key="2">
    <source>
        <dbReference type="Google" id="ProtNLM"/>
    </source>
</evidence>
<name>A0A6J5N7D3_9CAUD</name>
<protein>
    <recommendedName>
        <fullName evidence="2">HNHc domain containing protein</fullName>
    </recommendedName>
</protein>
<organism evidence="1">
    <name type="scientific">uncultured Caudovirales phage</name>
    <dbReference type="NCBI Taxonomy" id="2100421"/>
    <lineage>
        <taxon>Viruses</taxon>
        <taxon>Duplodnaviria</taxon>
        <taxon>Heunggongvirae</taxon>
        <taxon>Uroviricota</taxon>
        <taxon>Caudoviricetes</taxon>
        <taxon>Peduoviridae</taxon>
        <taxon>Maltschvirus</taxon>
        <taxon>Maltschvirus maltsch</taxon>
    </lineage>
</organism>
<reference evidence="1" key="1">
    <citation type="submission" date="2020-04" db="EMBL/GenBank/DDBJ databases">
        <authorList>
            <person name="Chiriac C."/>
            <person name="Salcher M."/>
            <person name="Ghai R."/>
            <person name="Kavagutti S V."/>
        </authorList>
    </citation>
    <scope>NUCLEOTIDE SEQUENCE</scope>
</reference>
<accession>A0A6J5N7D3</accession>
<dbReference type="EMBL" id="LR796588">
    <property type="protein sequence ID" value="CAB4153040.1"/>
    <property type="molecule type" value="Genomic_DNA"/>
</dbReference>
<evidence type="ECO:0000313" key="1">
    <source>
        <dbReference type="EMBL" id="CAB4153040.1"/>
    </source>
</evidence>
<gene>
    <name evidence="1" type="ORF">UFOVP609_40</name>
</gene>
<sequence length="122" mass="14346">MTPKQFQKLVDRDVCCLHCGETERISPNHRANRGMGGSKALDRPSNLIVLCSEMNSLIESNWFHALLAKEYGWKLERWQVPEDEPVFDSRLWKWFKLDNDFNRVPIDMPKPIARSKYENPLD</sequence>